<proteinExistence type="predicted"/>
<name>A0A6D1RCM4_CITFR</name>
<dbReference type="AlphaFoldDB" id="A0A6D1RCM4"/>
<protein>
    <submittedName>
        <fullName evidence="2">Uncharacterized protein</fullName>
    </submittedName>
</protein>
<accession>A0A6D1RCM4</accession>
<evidence type="ECO:0000313" key="2">
    <source>
        <dbReference type="EMBL" id="HAT3896716.1"/>
    </source>
</evidence>
<organism evidence="2">
    <name type="scientific">Citrobacter freundii</name>
    <dbReference type="NCBI Taxonomy" id="546"/>
    <lineage>
        <taxon>Bacteria</taxon>
        <taxon>Pseudomonadati</taxon>
        <taxon>Pseudomonadota</taxon>
        <taxon>Gammaproteobacteria</taxon>
        <taxon>Enterobacterales</taxon>
        <taxon>Enterobacteriaceae</taxon>
        <taxon>Citrobacter</taxon>
        <taxon>Citrobacter freundii complex</taxon>
    </lineage>
</organism>
<reference evidence="2" key="1">
    <citation type="journal article" date="2018" name="Genome Biol.">
        <title>SKESA: strategic k-mer extension for scrupulous assemblies.</title>
        <authorList>
            <person name="Souvorov A."/>
            <person name="Agarwala R."/>
            <person name="Lipman D.J."/>
        </authorList>
    </citation>
    <scope>NUCLEOTIDE SEQUENCE</scope>
    <source>
        <strain evidence="2">O50</strain>
    </source>
</reference>
<feature type="region of interest" description="Disordered" evidence="1">
    <location>
        <begin position="37"/>
        <end position="58"/>
    </location>
</feature>
<dbReference type="RefSeq" id="WP_071684509.1">
    <property type="nucleotide sequence ID" value="NZ_CABDWZ010000001.1"/>
</dbReference>
<sequence length="338" mass="37530">MGNLIFIVDEDLQDEPSTEEIITTLISEGEEIPLENTVKKGKSFSSSKSGGEPENSDRKMINPLVANIALEMAARLLPLPVAVLVNAAPAAYSLYQLFSKKDEEDVSVASLRQSASSFDKYLKRISMSIETAIGANYRFQPGHPQINQAYIRHPLSEDNESKKDLYILSDSLDDILLQEREAEMIRVFVNLGATKIEFRKENKSNLLSAAKAEIDAELPVSSVEANISLKSATTNIGSDKRVITLAGREWVKGMTLERKEFSWLPYEPSWESIVFAREIGGCLSAELELKKKSVFSSNKESRLGFGMNGFKGSAGASVDLNREQDENYTVYVEFNQPV</sequence>
<evidence type="ECO:0000313" key="4">
    <source>
        <dbReference type="Proteomes" id="UP001164536"/>
    </source>
</evidence>
<dbReference type="Proteomes" id="UP000855471">
    <property type="component" value="Unassembled WGS sequence"/>
</dbReference>
<reference evidence="3" key="3">
    <citation type="submission" date="2022-12" db="EMBL/GenBank/DDBJ databases">
        <title>2953647.</title>
        <authorList>
            <person name="Hergert J."/>
            <person name="Casey R."/>
            <person name="Wagner J."/>
            <person name="Young E.L."/>
            <person name="Oakeson K.F."/>
        </authorList>
    </citation>
    <scope>NUCLEOTIDE SEQUENCE</scope>
    <source>
        <strain evidence="3">2953647</strain>
    </source>
</reference>
<evidence type="ECO:0000256" key="1">
    <source>
        <dbReference type="SAM" id="MobiDB-lite"/>
    </source>
</evidence>
<keyword evidence="4" id="KW-1185">Reference proteome</keyword>
<gene>
    <name evidence="2" type="ORF">I9Y29_001124</name>
    <name evidence="3" type="ORF">O4000_18490</name>
</gene>
<reference evidence="2" key="2">
    <citation type="submission" date="2020-09" db="EMBL/GenBank/DDBJ databases">
        <authorList>
            <consortium name="NCBI Pathogen Detection Project"/>
        </authorList>
    </citation>
    <scope>NUCLEOTIDE SEQUENCE</scope>
    <source>
        <strain evidence="2">O50</strain>
    </source>
</reference>
<dbReference type="EMBL" id="CP114564">
    <property type="protein sequence ID" value="WAZ56267.1"/>
    <property type="molecule type" value="Genomic_DNA"/>
</dbReference>
<evidence type="ECO:0000313" key="3">
    <source>
        <dbReference type="EMBL" id="WAZ56267.1"/>
    </source>
</evidence>
<dbReference type="EMBL" id="DACSXJ010000004">
    <property type="protein sequence ID" value="HAT3896716.1"/>
    <property type="molecule type" value="Genomic_DNA"/>
</dbReference>
<dbReference type="Proteomes" id="UP001164536">
    <property type="component" value="Chromosome"/>
</dbReference>